<organism evidence="2 3">
    <name type="scientific">Kerstersia gyiorum</name>
    <dbReference type="NCBI Taxonomy" id="206506"/>
    <lineage>
        <taxon>Bacteria</taxon>
        <taxon>Pseudomonadati</taxon>
        <taxon>Pseudomonadota</taxon>
        <taxon>Betaproteobacteria</taxon>
        <taxon>Burkholderiales</taxon>
        <taxon>Alcaligenaceae</taxon>
        <taxon>Kerstersia</taxon>
    </lineage>
</organism>
<dbReference type="Proteomes" id="UP000292039">
    <property type="component" value="Unassembled WGS sequence"/>
</dbReference>
<dbReference type="PANTHER" id="PTHR12110">
    <property type="entry name" value="HYDROXYPYRUVATE ISOMERASE"/>
    <property type="match status" value="1"/>
</dbReference>
<dbReference type="PANTHER" id="PTHR12110:SF48">
    <property type="entry name" value="BLL3656 PROTEIN"/>
    <property type="match status" value="1"/>
</dbReference>
<dbReference type="InterPro" id="IPR050312">
    <property type="entry name" value="IolE/XylAMocC-like"/>
</dbReference>
<name>A0A4Q7MJ16_9BURK</name>
<dbReference type="Pfam" id="PF01261">
    <property type="entry name" value="AP_endonuc_2"/>
    <property type="match status" value="1"/>
</dbReference>
<dbReference type="SUPFAM" id="SSF51658">
    <property type="entry name" value="Xylose isomerase-like"/>
    <property type="match status" value="1"/>
</dbReference>
<dbReference type="InterPro" id="IPR013022">
    <property type="entry name" value="Xyl_isomerase-like_TIM-brl"/>
</dbReference>
<dbReference type="InterPro" id="IPR036237">
    <property type="entry name" value="Xyl_isomerase-like_sf"/>
</dbReference>
<evidence type="ECO:0000313" key="3">
    <source>
        <dbReference type="Proteomes" id="UP000292039"/>
    </source>
</evidence>
<protein>
    <submittedName>
        <fullName evidence="2">Sugar phosphate isomerase/epimerase</fullName>
    </submittedName>
</protein>
<reference evidence="2 3" key="1">
    <citation type="submission" date="2019-02" db="EMBL/GenBank/DDBJ databases">
        <title>Genomic Encyclopedia of Type Strains, Phase IV (KMG-IV): sequencing the most valuable type-strain genomes for metagenomic binning, comparative biology and taxonomic classification.</title>
        <authorList>
            <person name="Goeker M."/>
        </authorList>
    </citation>
    <scope>NUCLEOTIDE SEQUENCE [LARGE SCALE GENOMIC DNA]</scope>
    <source>
        <strain evidence="2 3">DSM 16618</strain>
    </source>
</reference>
<dbReference type="AlphaFoldDB" id="A0A4Q7MJ16"/>
<accession>A0A4Q7MJ16</accession>
<dbReference type="EMBL" id="SGWZ01000005">
    <property type="protein sequence ID" value="RZS66732.1"/>
    <property type="molecule type" value="Genomic_DNA"/>
</dbReference>
<evidence type="ECO:0000313" key="2">
    <source>
        <dbReference type="EMBL" id="RZS66732.1"/>
    </source>
</evidence>
<dbReference type="Gene3D" id="3.20.20.150">
    <property type="entry name" value="Divalent-metal-dependent TIM barrel enzymes"/>
    <property type="match status" value="1"/>
</dbReference>
<evidence type="ECO:0000259" key="1">
    <source>
        <dbReference type="Pfam" id="PF01261"/>
    </source>
</evidence>
<keyword evidence="2" id="KW-0413">Isomerase</keyword>
<gene>
    <name evidence="2" type="ORF">EV679_2889</name>
</gene>
<dbReference type="GO" id="GO:0016853">
    <property type="term" value="F:isomerase activity"/>
    <property type="evidence" value="ECO:0007669"/>
    <property type="project" value="UniProtKB-KW"/>
</dbReference>
<proteinExistence type="predicted"/>
<sequence>MANLVMAYLTLAELAPEQMVRAAAEGGFRASAIRLTGHRPGDEWPLDVFREAAVAQLAAVARDSGLALTSASSYRFTDQVRPSDYEPVLAACAQLGIHTLVANSFHPDRAGVAEQLHAVAELGKQYGVRVGLEFIPVSKIPALEDALDVLQQAGAGDRLGLVIDALHLWRSGGGPGQVANVDPALLFSLQLCDAPLRLPPGSDLHEEMRQGRLLPGQGELDLRGLMDAVPAHIELEIEAPNARYLGLPPAQRAREAREAGEAFLASLGTGSTAR</sequence>
<feature type="domain" description="Xylose isomerase-like TIM barrel" evidence="1">
    <location>
        <begin position="20"/>
        <end position="258"/>
    </location>
</feature>
<comment type="caution">
    <text evidence="2">The sequence shown here is derived from an EMBL/GenBank/DDBJ whole genome shotgun (WGS) entry which is preliminary data.</text>
</comment>